<feature type="compositionally biased region" description="Polar residues" evidence="4">
    <location>
        <begin position="672"/>
        <end position="703"/>
    </location>
</feature>
<evidence type="ECO:0000313" key="8">
    <source>
        <dbReference type="Proteomes" id="UP000823046"/>
    </source>
</evidence>
<protein>
    <submittedName>
        <fullName evidence="7">Asparagine synthase</fullName>
    </submittedName>
</protein>
<dbReference type="PANTHER" id="PTHR45937">
    <property type="entry name" value="ASPARAGINE SYNTHETASE DOMAIN-CONTAINING PROTEIN 1"/>
    <property type="match status" value="1"/>
</dbReference>
<dbReference type="SUPFAM" id="SSF52402">
    <property type="entry name" value="Adenine nucleotide alpha hydrolases-like"/>
    <property type="match status" value="1"/>
</dbReference>
<dbReference type="CDD" id="cd01991">
    <property type="entry name" value="Asn_synthase_B_C"/>
    <property type="match status" value="1"/>
</dbReference>
<dbReference type="SUPFAM" id="SSF56235">
    <property type="entry name" value="N-terminal nucleophile aminohydrolases (Ntn hydrolases)"/>
    <property type="match status" value="1"/>
</dbReference>
<dbReference type="InterPro" id="IPR017932">
    <property type="entry name" value="GATase_2_dom"/>
</dbReference>
<dbReference type="Gene3D" id="3.60.20.10">
    <property type="entry name" value="Glutamine Phosphoribosylpyrophosphate, subunit 1, domain 1"/>
    <property type="match status" value="1"/>
</dbReference>
<evidence type="ECO:0000256" key="1">
    <source>
        <dbReference type="ARBA" id="ARBA00022605"/>
    </source>
</evidence>
<dbReference type="Pfam" id="PF00733">
    <property type="entry name" value="Asn_synthase"/>
    <property type="match status" value="1"/>
</dbReference>
<evidence type="ECO:0000259" key="6">
    <source>
        <dbReference type="Pfam" id="PF13537"/>
    </source>
</evidence>
<name>A0ABQ7JG76_9APIC</name>
<dbReference type="PANTHER" id="PTHR45937:SF1">
    <property type="entry name" value="ASPARAGINE SYNTHETASE DOMAIN-CONTAINING PROTEIN 1"/>
    <property type="match status" value="1"/>
</dbReference>
<evidence type="ECO:0000259" key="5">
    <source>
        <dbReference type="Pfam" id="PF00733"/>
    </source>
</evidence>
<dbReference type="Pfam" id="PF13537">
    <property type="entry name" value="GATase_7"/>
    <property type="match status" value="1"/>
</dbReference>
<feature type="non-terminal residue" evidence="7">
    <location>
        <position position="744"/>
    </location>
</feature>
<evidence type="ECO:0000313" key="7">
    <source>
        <dbReference type="EMBL" id="KAF8823040.1"/>
    </source>
</evidence>
<keyword evidence="1" id="KW-0028">Amino-acid biosynthesis</keyword>
<proteinExistence type="predicted"/>
<keyword evidence="2" id="KW-0061">Asparagine biosynthesis</keyword>
<dbReference type="InterPro" id="IPR029055">
    <property type="entry name" value="Ntn_hydrolases_N"/>
</dbReference>
<feature type="region of interest" description="Disordered" evidence="4">
    <location>
        <begin position="671"/>
        <end position="703"/>
    </location>
</feature>
<dbReference type="InterPro" id="IPR014729">
    <property type="entry name" value="Rossmann-like_a/b/a_fold"/>
</dbReference>
<dbReference type="Proteomes" id="UP000823046">
    <property type="component" value="Unassembled WGS sequence"/>
</dbReference>
<organism evidence="7 8">
    <name type="scientific">Cardiosporidium cionae</name>
    <dbReference type="NCBI Taxonomy" id="476202"/>
    <lineage>
        <taxon>Eukaryota</taxon>
        <taxon>Sar</taxon>
        <taxon>Alveolata</taxon>
        <taxon>Apicomplexa</taxon>
        <taxon>Aconoidasida</taxon>
        <taxon>Nephromycida</taxon>
        <taxon>Cardiosporidium</taxon>
    </lineage>
</organism>
<dbReference type="InterPro" id="IPR001962">
    <property type="entry name" value="Asn_synthase"/>
</dbReference>
<evidence type="ECO:0000256" key="3">
    <source>
        <dbReference type="ARBA" id="ARBA00022962"/>
    </source>
</evidence>
<reference evidence="7 8" key="1">
    <citation type="journal article" date="2020" name="bioRxiv">
        <title>Metabolic contributions of an alphaproteobacterial endosymbiont in the apicomplexan Cardiosporidium cionae.</title>
        <authorList>
            <person name="Hunter E.S."/>
            <person name="Paight C.J."/>
            <person name="Lane C.E."/>
        </authorList>
    </citation>
    <scope>NUCLEOTIDE SEQUENCE [LARGE SCALE GENOMIC DNA]</scope>
    <source>
        <strain evidence="7">ESH_2018</strain>
    </source>
</reference>
<dbReference type="EMBL" id="JADAQX010000005">
    <property type="protein sequence ID" value="KAF8823040.1"/>
    <property type="molecule type" value="Genomic_DNA"/>
</dbReference>
<sequence>MCECALPALCEAISRRGPDFPAAFDSCERISIPVDCEHTCTSFSQKNACQTANEVEAISNEPPKSSFNNLSDTFTASSATSLRIWAAVLHRRGLQAIPQPLVISYLNNGVIEKEKSLLERGDHNEKFVFAWNGEYYGHSKALHTDEYESLRSTTVLTDKNNIAVDKASSHAVSSLCSLIQGIQVDRDVQTRLSTENDTLLVGKLLSGCKTEAEILSTLNSLEGPFAFLFYSAHTQQLWFGRDKLGRRSLLFAYTDDGGICLSSVGCNPPFINTPPFSSFDNSQENIWMEVPVGGVFAINFSAWPAHSNLVKNACKQPYSDECYSLSVSQSNVYPAVLFHPWPTPPPFLLSSFWELSLNDSTKNAASRNALNASEGLLHHLREAVRKRLVGLDHRFSKDESIGILFSGGLDSTLLACILLEQTSPMHCVELLNVCFDPLGFSSDRLTALSSFAELVALFPLHTIKLICVDISEEELLAAEKDIFSLISPCSSHMDFNIGAALYFASRGCGRLCTQKFQFFEKDLYWETLFNSLMGNGRVSSSLPNRYKAERPSLPPSLIGEKSPHLACFLCLRKAKEGCVHGSCSLCCLKLRRFIASPFSFSHISSWMDLFKNASLPLIVLAQASPSIETSEPTKFVCFLVENRFTTEMTSSLLDNVKQIVETSLLSSTLLSDNPSGLQSPSLIVSPSRSCVDSSPASDNNQKSYQSSSKVLFVGTGADELLGGYGRHQTAQRVAGSKGIKEELL</sequence>
<dbReference type="InterPro" id="IPR051857">
    <property type="entry name" value="Asn_synthetase_domain"/>
</dbReference>
<dbReference type="Gene3D" id="3.40.50.620">
    <property type="entry name" value="HUPs"/>
    <property type="match status" value="2"/>
</dbReference>
<gene>
    <name evidence="7" type="ORF">IE077_001109</name>
</gene>
<keyword evidence="3" id="KW-0315">Glutamine amidotransferase</keyword>
<keyword evidence="8" id="KW-1185">Reference proteome</keyword>
<feature type="domain" description="Glutamine amidotransferase type-2" evidence="6">
    <location>
        <begin position="190"/>
        <end position="263"/>
    </location>
</feature>
<evidence type="ECO:0000256" key="2">
    <source>
        <dbReference type="ARBA" id="ARBA00022888"/>
    </source>
</evidence>
<feature type="domain" description="Asparagine synthetase" evidence="5">
    <location>
        <begin position="378"/>
        <end position="428"/>
    </location>
</feature>
<comment type="caution">
    <text evidence="7">The sequence shown here is derived from an EMBL/GenBank/DDBJ whole genome shotgun (WGS) entry which is preliminary data.</text>
</comment>
<evidence type="ECO:0000256" key="4">
    <source>
        <dbReference type="SAM" id="MobiDB-lite"/>
    </source>
</evidence>
<accession>A0ABQ7JG76</accession>